<dbReference type="Proteomes" id="UP001175226">
    <property type="component" value="Unassembled WGS sequence"/>
</dbReference>
<sequence length="172" mass="18807">MGASASFDKKLDPLQFSSLPGLSNCEERADEESQASAPWRLPVTNITFGSVLTASDARTLIFNLGRSTYLPSKPPSFYTIEISSLIDELVNALEHPRIHDGFDLFSRQSLVGQDALSKVRQPERLRHLVWTNLLTNIGMWSASAGELCKAFSDDVHGVANIVRPGAQPVPQG</sequence>
<reference evidence="1" key="1">
    <citation type="submission" date="2023-06" db="EMBL/GenBank/DDBJ databases">
        <authorList>
            <consortium name="Lawrence Berkeley National Laboratory"/>
            <person name="Ahrendt S."/>
            <person name="Sahu N."/>
            <person name="Indic B."/>
            <person name="Wong-Bajracharya J."/>
            <person name="Merenyi Z."/>
            <person name="Ke H.-M."/>
            <person name="Monk M."/>
            <person name="Kocsube S."/>
            <person name="Drula E."/>
            <person name="Lipzen A."/>
            <person name="Balint B."/>
            <person name="Henrissat B."/>
            <person name="Andreopoulos B."/>
            <person name="Martin F.M."/>
            <person name="Harder C.B."/>
            <person name="Rigling D."/>
            <person name="Ford K.L."/>
            <person name="Foster G.D."/>
            <person name="Pangilinan J."/>
            <person name="Papanicolaou A."/>
            <person name="Barry K."/>
            <person name="LaButti K."/>
            <person name="Viragh M."/>
            <person name="Koriabine M."/>
            <person name="Yan M."/>
            <person name="Riley R."/>
            <person name="Champramary S."/>
            <person name="Plett K.L."/>
            <person name="Tsai I.J."/>
            <person name="Slot J."/>
            <person name="Sipos G."/>
            <person name="Plett J."/>
            <person name="Nagy L.G."/>
            <person name="Grigoriev I.V."/>
        </authorList>
    </citation>
    <scope>NUCLEOTIDE SEQUENCE</scope>
    <source>
        <strain evidence="1">FPL87.14</strain>
    </source>
</reference>
<accession>A0AA39J1J3</accession>
<protein>
    <submittedName>
        <fullName evidence="1">Uncharacterized protein</fullName>
    </submittedName>
</protein>
<dbReference type="AlphaFoldDB" id="A0AA39J1J3"/>
<name>A0AA39J1J3_9AGAR</name>
<comment type="caution">
    <text evidence="1">The sequence shown here is derived from an EMBL/GenBank/DDBJ whole genome shotgun (WGS) entry which is preliminary data.</text>
</comment>
<organism evidence="1 2">
    <name type="scientific">Armillaria borealis</name>
    <dbReference type="NCBI Taxonomy" id="47425"/>
    <lineage>
        <taxon>Eukaryota</taxon>
        <taxon>Fungi</taxon>
        <taxon>Dikarya</taxon>
        <taxon>Basidiomycota</taxon>
        <taxon>Agaricomycotina</taxon>
        <taxon>Agaricomycetes</taxon>
        <taxon>Agaricomycetidae</taxon>
        <taxon>Agaricales</taxon>
        <taxon>Marasmiineae</taxon>
        <taxon>Physalacriaceae</taxon>
        <taxon>Armillaria</taxon>
    </lineage>
</organism>
<keyword evidence="2" id="KW-1185">Reference proteome</keyword>
<gene>
    <name evidence="1" type="ORF">EV421DRAFT_1335396</name>
</gene>
<evidence type="ECO:0000313" key="2">
    <source>
        <dbReference type="Proteomes" id="UP001175226"/>
    </source>
</evidence>
<evidence type="ECO:0000313" key="1">
    <source>
        <dbReference type="EMBL" id="KAK0434421.1"/>
    </source>
</evidence>
<proteinExistence type="predicted"/>
<dbReference type="EMBL" id="JAUEPT010000071">
    <property type="protein sequence ID" value="KAK0434421.1"/>
    <property type="molecule type" value="Genomic_DNA"/>
</dbReference>